<evidence type="ECO:0000313" key="2">
    <source>
        <dbReference type="EMBL" id="KAE8989759.1"/>
    </source>
</evidence>
<dbReference type="Proteomes" id="UP000437068">
    <property type="component" value="Unassembled WGS sequence"/>
</dbReference>
<evidence type="ECO:0000313" key="14">
    <source>
        <dbReference type="Proteomes" id="UP000460718"/>
    </source>
</evidence>
<evidence type="ECO:0000313" key="12">
    <source>
        <dbReference type="Proteomes" id="UP000440732"/>
    </source>
</evidence>
<keyword evidence="9" id="KW-1185">Reference proteome</keyword>
<dbReference type="Proteomes" id="UP000429523">
    <property type="component" value="Unassembled WGS sequence"/>
</dbReference>
<organism evidence="1 8">
    <name type="scientific">Phytophthora fragariae</name>
    <dbReference type="NCBI Taxonomy" id="53985"/>
    <lineage>
        <taxon>Eukaryota</taxon>
        <taxon>Sar</taxon>
        <taxon>Stramenopiles</taxon>
        <taxon>Oomycota</taxon>
        <taxon>Peronosporomycetes</taxon>
        <taxon>Peronosporales</taxon>
        <taxon>Peronosporaceae</taxon>
        <taxon>Phytophthora</taxon>
    </lineage>
</organism>
<evidence type="ECO:0000313" key="13">
    <source>
        <dbReference type="Proteomes" id="UP000441208"/>
    </source>
</evidence>
<name>A0A6A3E8K0_9STRA</name>
<proteinExistence type="predicted"/>
<dbReference type="Proteomes" id="UP000460718">
    <property type="component" value="Unassembled WGS sequence"/>
</dbReference>
<dbReference type="AlphaFoldDB" id="A0A6A3E8K0"/>
<evidence type="ECO:0000313" key="3">
    <source>
        <dbReference type="EMBL" id="KAE9081381.1"/>
    </source>
</evidence>
<comment type="caution">
    <text evidence="1">The sequence shown here is derived from an EMBL/GenBank/DDBJ whole genome shotgun (WGS) entry which is preliminary data.</text>
</comment>
<dbReference type="EMBL" id="QXGA01002077">
    <property type="protein sequence ID" value="KAE9104339.1"/>
    <property type="molecule type" value="Genomic_DNA"/>
</dbReference>
<dbReference type="Proteomes" id="UP000440732">
    <property type="component" value="Unassembled WGS sequence"/>
</dbReference>
<evidence type="ECO:0000313" key="10">
    <source>
        <dbReference type="Proteomes" id="UP000437068"/>
    </source>
</evidence>
<dbReference type="EMBL" id="QXFW01001507">
    <property type="protein sequence ID" value="KAE8989759.1"/>
    <property type="molecule type" value="Genomic_DNA"/>
</dbReference>
<dbReference type="Proteomes" id="UP000440367">
    <property type="component" value="Unassembled WGS sequence"/>
</dbReference>
<evidence type="ECO:0000313" key="4">
    <source>
        <dbReference type="EMBL" id="KAE9104339.1"/>
    </source>
</evidence>
<evidence type="ECO:0000313" key="11">
    <source>
        <dbReference type="Proteomes" id="UP000440367"/>
    </source>
</evidence>
<evidence type="ECO:0000313" key="8">
    <source>
        <dbReference type="Proteomes" id="UP000429523"/>
    </source>
</evidence>
<dbReference type="Proteomes" id="UP000441208">
    <property type="component" value="Unassembled WGS sequence"/>
</dbReference>
<protein>
    <submittedName>
        <fullName evidence="1">Uncharacterized protein</fullName>
    </submittedName>
</protein>
<evidence type="ECO:0000313" key="6">
    <source>
        <dbReference type="EMBL" id="KAE9189477.1"/>
    </source>
</evidence>
<evidence type="ECO:0000313" key="1">
    <source>
        <dbReference type="EMBL" id="KAE8926238.1"/>
    </source>
</evidence>
<gene>
    <name evidence="7" type="ORF">PF001_g23348</name>
    <name evidence="6" type="ORF">PF002_g25030</name>
    <name evidence="5" type="ORF">PF005_g21762</name>
    <name evidence="4" type="ORF">PF006_g21936</name>
    <name evidence="3" type="ORF">PF007_g22688</name>
    <name evidence="1" type="ORF">PF009_g23574</name>
    <name evidence="2" type="ORF">PF011_g18629</name>
</gene>
<dbReference type="EMBL" id="QXGF01002083">
    <property type="protein sequence ID" value="KAE8926238.1"/>
    <property type="molecule type" value="Genomic_DNA"/>
</dbReference>
<dbReference type="EMBL" id="QXFZ01002052">
    <property type="protein sequence ID" value="KAE9081381.1"/>
    <property type="molecule type" value="Genomic_DNA"/>
</dbReference>
<dbReference type="EMBL" id="QXGE01002383">
    <property type="protein sequence ID" value="KAE9282360.1"/>
    <property type="molecule type" value="Genomic_DNA"/>
</dbReference>
<evidence type="ECO:0000313" key="9">
    <source>
        <dbReference type="Proteomes" id="UP000433483"/>
    </source>
</evidence>
<dbReference type="OrthoDB" id="118685at2759"/>
<evidence type="ECO:0000313" key="7">
    <source>
        <dbReference type="EMBL" id="KAE9282360.1"/>
    </source>
</evidence>
<dbReference type="EMBL" id="QXGD01002376">
    <property type="protein sequence ID" value="KAE9189477.1"/>
    <property type="molecule type" value="Genomic_DNA"/>
</dbReference>
<accession>A0A6A3E8K0</accession>
<dbReference type="EMBL" id="QXGB01001887">
    <property type="protein sequence ID" value="KAE9184228.1"/>
    <property type="molecule type" value="Genomic_DNA"/>
</dbReference>
<dbReference type="Proteomes" id="UP000433483">
    <property type="component" value="Unassembled WGS sequence"/>
</dbReference>
<sequence length="169" mass="18932">MDQSTLSADSERWRVGERLAPLVLTALVVLKMLMTTLLQKLFIVEWLEVPFQLNIIVGKSTDGRAKAFGGAQTKIAGFGLMADHVYASCISALSDECQAVPPKYTKKWEPAVRQSRWVSYFKVYKKTKARVNSQTGSGFSLKEIDEGKTLEEAIEAVCPFYFRLDILFG</sequence>
<reference evidence="8 9" key="1">
    <citation type="submission" date="2018-08" db="EMBL/GenBank/DDBJ databases">
        <title>Genomic investigation of the strawberry pathogen Phytophthora fragariae indicates pathogenicity is determined by transcriptional variation in three key races.</title>
        <authorList>
            <person name="Adams T.M."/>
            <person name="Armitage A.D."/>
            <person name="Sobczyk M.K."/>
            <person name="Bates H.J."/>
            <person name="Dunwell J.M."/>
            <person name="Nellist C.F."/>
            <person name="Harrison R.J."/>
        </authorList>
    </citation>
    <scope>NUCLEOTIDE SEQUENCE [LARGE SCALE GENOMIC DNA]</scope>
    <source>
        <strain evidence="7 10">A4</strain>
        <strain evidence="6 11">BC-1</strain>
        <strain evidence="5 9">NOV-27</strain>
        <strain evidence="4 12">NOV-5</strain>
        <strain evidence="3 13">NOV-71</strain>
        <strain evidence="1 8">NOV-9</strain>
        <strain evidence="2 14">SCRP245</strain>
    </source>
</reference>
<evidence type="ECO:0000313" key="5">
    <source>
        <dbReference type="EMBL" id="KAE9184228.1"/>
    </source>
</evidence>